<sequence length="240" mass="26894">MRPSLVFLHGFGEDARIWDDFIKRRFSDEVIHIPNYADWADCSSIAAYARKIEEALPQNETFVLMGHSMGGYIALEIAKQFPERIQGVVMLHSTPLADSIEKQAQRDKTATFIQEHGSETFIKSFVANLFAPEFVVAHRHLMEKLANRYVTISQAGLVAATLAMKVRADLVGFVQSTNIPMLFVLGEKDPLIPTDSIVEVLKGKAQHKYVILSAVAHQGCYEAPEETYAAINQFIFEIHA</sequence>
<keyword evidence="2" id="KW-0378">Hydrolase</keyword>
<proteinExistence type="predicted"/>
<gene>
    <name evidence="2" type="ORF">SKC38_03415</name>
</gene>
<dbReference type="GO" id="GO:0016787">
    <property type="term" value="F:hydrolase activity"/>
    <property type="evidence" value="ECO:0007669"/>
    <property type="project" value="UniProtKB-KW"/>
</dbReference>
<reference evidence="2 3" key="1">
    <citation type="submission" date="2024-03" db="EMBL/GenBank/DDBJ databases">
        <title>Aquirufa genome sequencing.</title>
        <authorList>
            <person name="Pitt A."/>
            <person name="Hahn M.W."/>
        </authorList>
    </citation>
    <scope>NUCLEOTIDE SEQUENCE [LARGE SCALE GENOMIC DNA]</scope>
    <source>
        <strain evidence="2 3">PLAD-142S6K</strain>
    </source>
</reference>
<dbReference type="Pfam" id="PF00561">
    <property type="entry name" value="Abhydrolase_1"/>
    <property type="match status" value="1"/>
</dbReference>
<dbReference type="PANTHER" id="PTHR43798">
    <property type="entry name" value="MONOACYLGLYCEROL LIPASE"/>
    <property type="match status" value="1"/>
</dbReference>
<dbReference type="Gene3D" id="3.40.50.1820">
    <property type="entry name" value="alpha/beta hydrolase"/>
    <property type="match status" value="1"/>
</dbReference>
<feature type="domain" description="AB hydrolase-1" evidence="1">
    <location>
        <begin position="44"/>
        <end position="223"/>
    </location>
</feature>
<dbReference type="PRINTS" id="PR00111">
    <property type="entry name" value="ABHYDROLASE"/>
</dbReference>
<accession>A0ABW6D019</accession>
<dbReference type="InterPro" id="IPR050266">
    <property type="entry name" value="AB_hydrolase_sf"/>
</dbReference>
<dbReference type="Proteomes" id="UP001598114">
    <property type="component" value="Unassembled WGS sequence"/>
</dbReference>
<dbReference type="EMBL" id="JBBKYA010000002">
    <property type="protein sequence ID" value="MFD3275271.1"/>
    <property type="molecule type" value="Genomic_DNA"/>
</dbReference>
<dbReference type="InterPro" id="IPR029058">
    <property type="entry name" value="AB_hydrolase_fold"/>
</dbReference>
<organism evidence="2 3">
    <name type="scientific">Aquirufa echingensis</name>
    <dbReference type="NCBI Taxonomy" id="3096516"/>
    <lineage>
        <taxon>Bacteria</taxon>
        <taxon>Pseudomonadati</taxon>
        <taxon>Bacteroidota</taxon>
        <taxon>Cytophagia</taxon>
        <taxon>Cytophagales</taxon>
        <taxon>Flectobacillaceae</taxon>
        <taxon>Aquirufa</taxon>
    </lineage>
</organism>
<dbReference type="RefSeq" id="WP_377975107.1">
    <property type="nucleotide sequence ID" value="NZ_JBBKYA010000002.1"/>
</dbReference>
<comment type="caution">
    <text evidence="2">The sequence shown here is derived from an EMBL/GenBank/DDBJ whole genome shotgun (WGS) entry which is preliminary data.</text>
</comment>
<dbReference type="InterPro" id="IPR000073">
    <property type="entry name" value="AB_hydrolase_1"/>
</dbReference>
<dbReference type="PANTHER" id="PTHR43798:SF33">
    <property type="entry name" value="HYDROLASE, PUTATIVE (AFU_ORTHOLOGUE AFUA_2G14860)-RELATED"/>
    <property type="match status" value="1"/>
</dbReference>
<evidence type="ECO:0000313" key="3">
    <source>
        <dbReference type="Proteomes" id="UP001598114"/>
    </source>
</evidence>
<evidence type="ECO:0000313" key="2">
    <source>
        <dbReference type="EMBL" id="MFD3275271.1"/>
    </source>
</evidence>
<evidence type="ECO:0000259" key="1">
    <source>
        <dbReference type="Pfam" id="PF00561"/>
    </source>
</evidence>
<dbReference type="SUPFAM" id="SSF53474">
    <property type="entry name" value="alpha/beta-Hydrolases"/>
    <property type="match status" value="1"/>
</dbReference>
<protein>
    <submittedName>
        <fullName evidence="2">Alpha/beta hydrolase</fullName>
    </submittedName>
</protein>
<name>A0ABW6D019_9BACT</name>
<keyword evidence="3" id="KW-1185">Reference proteome</keyword>